<reference evidence="1" key="1">
    <citation type="submission" date="2014-05" db="EMBL/GenBank/DDBJ databases">
        <authorList>
            <person name="Chronopoulou M."/>
        </authorList>
    </citation>
    <scope>NUCLEOTIDE SEQUENCE</scope>
    <source>
        <tissue evidence="1">Whole organism</tissue>
    </source>
</reference>
<organism evidence="1">
    <name type="scientific">Lepeophtheirus salmonis</name>
    <name type="common">Salmon louse</name>
    <name type="synonym">Caligus salmonis</name>
    <dbReference type="NCBI Taxonomy" id="72036"/>
    <lineage>
        <taxon>Eukaryota</taxon>
        <taxon>Metazoa</taxon>
        <taxon>Ecdysozoa</taxon>
        <taxon>Arthropoda</taxon>
        <taxon>Crustacea</taxon>
        <taxon>Multicrustacea</taxon>
        <taxon>Hexanauplia</taxon>
        <taxon>Copepoda</taxon>
        <taxon>Siphonostomatoida</taxon>
        <taxon>Caligidae</taxon>
        <taxon>Lepeophtheirus</taxon>
    </lineage>
</organism>
<protein>
    <submittedName>
        <fullName evidence="1">Uncharacterized protein</fullName>
    </submittedName>
</protein>
<dbReference type="AlphaFoldDB" id="A0A0K2T0K8"/>
<evidence type="ECO:0000313" key="1">
    <source>
        <dbReference type="EMBL" id="CDW19548.1"/>
    </source>
</evidence>
<proteinExistence type="predicted"/>
<name>A0A0K2T0K8_LEPSM</name>
<dbReference type="EMBL" id="HACA01002187">
    <property type="protein sequence ID" value="CDW19548.1"/>
    <property type="molecule type" value="Transcribed_RNA"/>
</dbReference>
<sequence>MSHFFVSFKVTQPLTVFFL</sequence>
<accession>A0A0K2T0K8</accession>